<keyword evidence="1" id="KW-1133">Transmembrane helix</keyword>
<proteinExistence type="predicted"/>
<reference evidence="2 3" key="1">
    <citation type="submission" date="2016-09" db="EMBL/GenBank/DDBJ databases">
        <authorList>
            <person name="Capua I."/>
            <person name="De Benedictis P."/>
            <person name="Joannis T."/>
            <person name="Lombin L.H."/>
            <person name="Cattoli G."/>
        </authorList>
    </citation>
    <scope>NUCLEOTIDE SEQUENCE [LARGE SCALE GENOMIC DNA]</scope>
    <source>
        <strain evidence="2 3">GluBS11</strain>
    </source>
</reference>
<sequence length="61" mass="6956">MKKHLIPILLSLFSVPLSYISTSLMMLSPFEINYYVTVTLFTLSFNVTALILTVSRKKNNC</sequence>
<feature type="transmembrane region" description="Helical" evidence="1">
    <location>
        <begin position="34"/>
        <end position="54"/>
    </location>
</feature>
<protein>
    <submittedName>
        <fullName evidence="2">Uncharacterized protein</fullName>
    </submittedName>
</protein>
<dbReference type="Proteomes" id="UP000199315">
    <property type="component" value="Unassembled WGS sequence"/>
</dbReference>
<accession>A0A1D3TTL9</accession>
<keyword evidence="3" id="KW-1185">Reference proteome</keyword>
<gene>
    <name evidence="2" type="ORF">SAMN05421730_101010</name>
</gene>
<organism evidence="2 3">
    <name type="scientific">Anaerobium acetethylicum</name>
    <dbReference type="NCBI Taxonomy" id="1619234"/>
    <lineage>
        <taxon>Bacteria</taxon>
        <taxon>Bacillati</taxon>
        <taxon>Bacillota</taxon>
        <taxon>Clostridia</taxon>
        <taxon>Lachnospirales</taxon>
        <taxon>Lachnospiraceae</taxon>
        <taxon>Anaerobium</taxon>
    </lineage>
</organism>
<evidence type="ECO:0000313" key="2">
    <source>
        <dbReference type="EMBL" id="SCP97343.1"/>
    </source>
</evidence>
<dbReference type="AlphaFoldDB" id="A0A1D3TTL9"/>
<keyword evidence="1" id="KW-0812">Transmembrane</keyword>
<keyword evidence="1" id="KW-0472">Membrane</keyword>
<evidence type="ECO:0000313" key="3">
    <source>
        <dbReference type="Proteomes" id="UP000199315"/>
    </source>
</evidence>
<dbReference type="EMBL" id="FMKA01000010">
    <property type="protein sequence ID" value="SCP97343.1"/>
    <property type="molecule type" value="Genomic_DNA"/>
</dbReference>
<dbReference type="STRING" id="1619234.SAMN05421730_101010"/>
<evidence type="ECO:0000256" key="1">
    <source>
        <dbReference type="SAM" id="Phobius"/>
    </source>
</evidence>
<name>A0A1D3TTL9_9FIRM</name>